<protein>
    <submittedName>
        <fullName evidence="1">Uncharacterized protein</fullName>
    </submittedName>
</protein>
<name>A0A2R6QM76_9APHY</name>
<comment type="caution">
    <text evidence="1">The sequence shown here is derived from an EMBL/GenBank/DDBJ whole genome shotgun (WGS) entry which is preliminary data.</text>
</comment>
<dbReference type="EMBL" id="MLYV02000321">
    <property type="protein sequence ID" value="PSS11013.1"/>
    <property type="molecule type" value="Genomic_DNA"/>
</dbReference>
<sequence length="60" mass="6298">MEQYSQTWVATDISIDKPKNEDGASIEMPGTKSAVGMRFIANWVPGAGLGMGGGLRTVGL</sequence>
<organism evidence="1 2">
    <name type="scientific">Hermanssonia centrifuga</name>
    <dbReference type="NCBI Taxonomy" id="98765"/>
    <lineage>
        <taxon>Eukaryota</taxon>
        <taxon>Fungi</taxon>
        <taxon>Dikarya</taxon>
        <taxon>Basidiomycota</taxon>
        <taxon>Agaricomycotina</taxon>
        <taxon>Agaricomycetes</taxon>
        <taxon>Polyporales</taxon>
        <taxon>Meruliaceae</taxon>
        <taxon>Hermanssonia</taxon>
    </lineage>
</organism>
<evidence type="ECO:0000313" key="1">
    <source>
        <dbReference type="EMBL" id="PSS11013.1"/>
    </source>
</evidence>
<accession>A0A2R6QM76</accession>
<gene>
    <name evidence="1" type="ORF">PHLCEN_2v3309</name>
</gene>
<dbReference type="Proteomes" id="UP000186601">
    <property type="component" value="Unassembled WGS sequence"/>
</dbReference>
<evidence type="ECO:0000313" key="2">
    <source>
        <dbReference type="Proteomes" id="UP000186601"/>
    </source>
</evidence>
<dbReference type="AlphaFoldDB" id="A0A2R6QM76"/>
<proteinExistence type="predicted"/>
<keyword evidence="2" id="KW-1185">Reference proteome</keyword>
<reference evidence="1 2" key="1">
    <citation type="submission" date="2018-02" db="EMBL/GenBank/DDBJ databases">
        <title>Genome sequence of the basidiomycete white-rot fungus Phlebia centrifuga.</title>
        <authorList>
            <person name="Granchi Z."/>
            <person name="Peng M."/>
            <person name="de Vries R.P."/>
            <person name="Hilden K."/>
            <person name="Makela M.R."/>
            <person name="Grigoriev I."/>
            <person name="Riley R."/>
        </authorList>
    </citation>
    <scope>NUCLEOTIDE SEQUENCE [LARGE SCALE GENOMIC DNA]</scope>
    <source>
        <strain evidence="1 2">FBCC195</strain>
    </source>
</reference>